<evidence type="ECO:0000259" key="7">
    <source>
        <dbReference type="Pfam" id="PF00248"/>
    </source>
</evidence>
<evidence type="ECO:0000256" key="4">
    <source>
        <dbReference type="PIRSR" id="PIRSR000097-1"/>
    </source>
</evidence>
<evidence type="ECO:0000256" key="2">
    <source>
        <dbReference type="ARBA" id="ARBA00022857"/>
    </source>
</evidence>
<dbReference type="InterPro" id="IPR023210">
    <property type="entry name" value="NADP_OxRdtase_dom"/>
</dbReference>
<dbReference type="Proteomes" id="UP000730481">
    <property type="component" value="Unassembled WGS sequence"/>
</dbReference>
<dbReference type="SUPFAM" id="SSF51430">
    <property type="entry name" value="NAD(P)-linked oxidoreductase"/>
    <property type="match status" value="1"/>
</dbReference>
<dbReference type="PIRSF" id="PIRSF000097">
    <property type="entry name" value="AKR"/>
    <property type="match status" value="1"/>
</dbReference>
<feature type="binding site" evidence="5">
    <location>
        <position position="123"/>
    </location>
    <ligand>
        <name>substrate</name>
    </ligand>
</feature>
<dbReference type="InterPro" id="IPR018170">
    <property type="entry name" value="Aldo/ket_reductase_CS"/>
</dbReference>
<dbReference type="PROSITE" id="PS00062">
    <property type="entry name" value="ALDOKETO_REDUCTASE_2"/>
    <property type="match status" value="1"/>
</dbReference>
<dbReference type="AlphaFoldDB" id="A0A9P5E0H1"/>
<dbReference type="EMBL" id="PVQB02000063">
    <property type="protein sequence ID" value="KAF4344157.1"/>
    <property type="molecule type" value="Genomic_DNA"/>
</dbReference>
<proteinExistence type="inferred from homology"/>
<feature type="active site" description="Proton donor" evidence="4">
    <location>
        <position position="67"/>
    </location>
</feature>
<dbReference type="PANTHER" id="PTHR43827:SF3">
    <property type="entry name" value="NADP-DEPENDENT OXIDOREDUCTASE DOMAIN-CONTAINING PROTEIN"/>
    <property type="match status" value="1"/>
</dbReference>
<keyword evidence="3" id="KW-0560">Oxidoreductase</keyword>
<evidence type="ECO:0000256" key="5">
    <source>
        <dbReference type="PIRSR" id="PIRSR000097-2"/>
    </source>
</evidence>
<feature type="domain" description="NADP-dependent oxidoreductase" evidence="7">
    <location>
        <begin position="28"/>
        <end position="280"/>
    </location>
</feature>
<dbReference type="GO" id="GO:0016652">
    <property type="term" value="F:oxidoreductase activity, acting on NAD(P)H as acceptor"/>
    <property type="evidence" value="ECO:0007669"/>
    <property type="project" value="InterPro"/>
</dbReference>
<dbReference type="PRINTS" id="PR00069">
    <property type="entry name" value="ALDKETRDTASE"/>
</dbReference>
<evidence type="ECO:0000256" key="6">
    <source>
        <dbReference type="PIRSR" id="PIRSR000097-3"/>
    </source>
</evidence>
<accession>A0A9P5E0H1</accession>
<dbReference type="InterPro" id="IPR020471">
    <property type="entry name" value="AKR"/>
</dbReference>
<dbReference type="Pfam" id="PF00248">
    <property type="entry name" value="Aldo_ket_red"/>
    <property type="match status" value="1"/>
</dbReference>
<comment type="caution">
    <text evidence="8">The sequence shown here is derived from an EMBL/GenBank/DDBJ whole genome shotgun (WGS) entry which is preliminary data.</text>
</comment>
<protein>
    <submittedName>
        <fullName evidence="8">Alcohol dehydrogenase</fullName>
    </submittedName>
</protein>
<keyword evidence="9" id="KW-1185">Reference proteome</keyword>
<feature type="site" description="Lowers pKa of active site Tyr" evidence="6">
    <location>
        <position position="92"/>
    </location>
</feature>
<sequence>MGSVKTASESIPTLKLNDGNEIPMATYGLGTANFKKGGRTDYDENVFNYTLTAIKAGFYHLDGAAAYGNEEELGEAIRKSGVPREKLYVVTKLNGWKKQDVQTAFDTSLKKLGLDYVDLYLIHAPFFAEGPEDLQNAWASLEAIKESGKAKSIGVSNFIQEHIETILATAKITPAINQIEYHPYLQHGTLLDFCREKDIALSAYAPLTAIIRARPGPVDGLYAELAKKYGVTEGDIALRWCIDQNIIAITTSSSKERLENYMSKVWSFKLTSEELEAIAKAGLQKHFRAFQNQYIAEGDWR</sequence>
<dbReference type="CDD" id="cd19120">
    <property type="entry name" value="AKR_AKR3C2-3"/>
    <property type="match status" value="1"/>
</dbReference>
<evidence type="ECO:0000256" key="1">
    <source>
        <dbReference type="ARBA" id="ARBA00007905"/>
    </source>
</evidence>
<dbReference type="PANTHER" id="PTHR43827">
    <property type="entry name" value="2,5-DIKETO-D-GLUCONIC ACID REDUCTASE"/>
    <property type="match status" value="1"/>
</dbReference>
<dbReference type="OrthoDB" id="416253at2759"/>
<evidence type="ECO:0000313" key="8">
    <source>
        <dbReference type="EMBL" id="KAF4344157.1"/>
    </source>
</evidence>
<dbReference type="InterPro" id="IPR036812">
    <property type="entry name" value="NAD(P)_OxRdtase_dom_sf"/>
</dbReference>
<gene>
    <name evidence="8" type="ORF">FBEOM_1879</name>
</gene>
<dbReference type="Gene3D" id="3.20.20.100">
    <property type="entry name" value="NADP-dependent oxidoreductase domain"/>
    <property type="match status" value="1"/>
</dbReference>
<keyword evidence="2" id="KW-0521">NADP</keyword>
<organism evidence="8 9">
    <name type="scientific">Fusarium beomiforme</name>
    <dbReference type="NCBI Taxonomy" id="44412"/>
    <lineage>
        <taxon>Eukaryota</taxon>
        <taxon>Fungi</taxon>
        <taxon>Dikarya</taxon>
        <taxon>Ascomycota</taxon>
        <taxon>Pezizomycotina</taxon>
        <taxon>Sordariomycetes</taxon>
        <taxon>Hypocreomycetidae</taxon>
        <taxon>Hypocreales</taxon>
        <taxon>Nectriaceae</taxon>
        <taxon>Fusarium</taxon>
        <taxon>Fusarium burgessii species complex</taxon>
    </lineage>
</organism>
<dbReference type="GO" id="GO:0016616">
    <property type="term" value="F:oxidoreductase activity, acting on the CH-OH group of donors, NAD or NADP as acceptor"/>
    <property type="evidence" value="ECO:0007669"/>
    <property type="project" value="UniProtKB-ARBA"/>
</dbReference>
<evidence type="ECO:0000256" key="3">
    <source>
        <dbReference type="ARBA" id="ARBA00023002"/>
    </source>
</evidence>
<name>A0A9P5E0H1_9HYPO</name>
<dbReference type="FunFam" id="3.20.20.100:FF:000002">
    <property type="entry name" value="2,5-diketo-D-gluconic acid reductase A"/>
    <property type="match status" value="1"/>
</dbReference>
<dbReference type="InterPro" id="IPR044494">
    <property type="entry name" value="AKR3C2/3"/>
</dbReference>
<evidence type="ECO:0000313" key="9">
    <source>
        <dbReference type="Proteomes" id="UP000730481"/>
    </source>
</evidence>
<comment type="similarity">
    <text evidence="1">Belongs to the aldo/keto reductase family.</text>
</comment>
<reference evidence="8" key="2">
    <citation type="submission" date="2020-02" db="EMBL/GenBank/DDBJ databases">
        <title>Identification and distribution of gene clusters putatively required for synthesis of sphingolipid metabolism inhibitors in phylogenetically diverse species of the filamentous fungus Fusarium.</title>
        <authorList>
            <person name="Kim H.-S."/>
            <person name="Busman M."/>
            <person name="Brown D.W."/>
            <person name="Divon H."/>
            <person name="Uhlig S."/>
            <person name="Proctor R.H."/>
        </authorList>
    </citation>
    <scope>NUCLEOTIDE SEQUENCE</scope>
    <source>
        <strain evidence="8">NRRL 25174</strain>
    </source>
</reference>
<reference evidence="8" key="1">
    <citation type="journal article" date="2017" name="Mycologia">
        <title>Fusarium algeriense, sp. nov., a novel toxigenic crown rot pathogen of durum wheat from Algeria is nested in the Fusarium burgessii species complex.</title>
        <authorList>
            <person name="Laraba I."/>
            <person name="Keddad A."/>
            <person name="Boureghda H."/>
            <person name="Abdallah N."/>
            <person name="Vaughan M.M."/>
            <person name="Proctor R.H."/>
            <person name="Busman M."/>
            <person name="O'Donnell K."/>
        </authorList>
    </citation>
    <scope>NUCLEOTIDE SEQUENCE</scope>
    <source>
        <strain evidence="8">NRRL 25174</strain>
    </source>
</reference>